<dbReference type="InterPro" id="IPR016186">
    <property type="entry name" value="C-type_lectin-like/link_sf"/>
</dbReference>
<dbReference type="PROSITE" id="PS50041">
    <property type="entry name" value="C_TYPE_LECTIN_2"/>
    <property type="match status" value="1"/>
</dbReference>
<evidence type="ECO:0000313" key="8">
    <source>
        <dbReference type="EMBL" id="CAI5784928.1"/>
    </source>
</evidence>
<dbReference type="InterPro" id="IPR050111">
    <property type="entry name" value="C-type_lectin/snaclec_domain"/>
</dbReference>
<name>A0AA35PGV1_9SAUR</name>
<evidence type="ECO:0000259" key="7">
    <source>
        <dbReference type="PROSITE" id="PS50041"/>
    </source>
</evidence>
<protein>
    <recommendedName>
        <fullName evidence="7">C-type lectin domain-containing protein</fullName>
    </recommendedName>
</protein>
<evidence type="ECO:0000313" key="9">
    <source>
        <dbReference type="Proteomes" id="UP001178461"/>
    </source>
</evidence>
<feature type="region of interest" description="Disordered" evidence="5">
    <location>
        <begin position="1"/>
        <end position="22"/>
    </location>
</feature>
<dbReference type="InterPro" id="IPR001304">
    <property type="entry name" value="C-type_lectin-like"/>
</dbReference>
<dbReference type="PANTHER" id="PTHR22803">
    <property type="entry name" value="MANNOSE, PHOSPHOLIPASE, LECTIN RECEPTOR RELATED"/>
    <property type="match status" value="1"/>
</dbReference>
<keyword evidence="4" id="KW-0175">Coiled coil</keyword>
<evidence type="ECO:0000256" key="5">
    <source>
        <dbReference type="SAM" id="MobiDB-lite"/>
    </source>
</evidence>
<keyword evidence="6" id="KW-0812">Transmembrane</keyword>
<accession>A0AA35PGV1</accession>
<keyword evidence="6" id="KW-0472">Membrane</keyword>
<dbReference type="GO" id="GO:0005576">
    <property type="term" value="C:extracellular region"/>
    <property type="evidence" value="ECO:0007669"/>
    <property type="project" value="UniProtKB-SubCell"/>
</dbReference>
<feature type="domain" description="C-type lectin" evidence="7">
    <location>
        <begin position="162"/>
        <end position="287"/>
    </location>
</feature>
<evidence type="ECO:0000256" key="6">
    <source>
        <dbReference type="SAM" id="Phobius"/>
    </source>
</evidence>
<keyword evidence="2" id="KW-0964">Secreted</keyword>
<dbReference type="CDD" id="cd00037">
    <property type="entry name" value="CLECT"/>
    <property type="match status" value="1"/>
</dbReference>
<evidence type="ECO:0000256" key="2">
    <source>
        <dbReference type="ARBA" id="ARBA00022525"/>
    </source>
</evidence>
<keyword evidence="6" id="KW-1133">Transmembrane helix</keyword>
<feature type="coiled-coil region" evidence="4">
    <location>
        <begin position="127"/>
        <end position="154"/>
    </location>
</feature>
<proteinExistence type="predicted"/>
<dbReference type="SUPFAM" id="SSF56436">
    <property type="entry name" value="C-type lectin-like"/>
    <property type="match status" value="1"/>
</dbReference>
<reference evidence="8" key="1">
    <citation type="submission" date="2022-12" db="EMBL/GenBank/DDBJ databases">
        <authorList>
            <person name="Alioto T."/>
            <person name="Alioto T."/>
            <person name="Gomez Garrido J."/>
        </authorList>
    </citation>
    <scope>NUCLEOTIDE SEQUENCE</scope>
</reference>
<evidence type="ECO:0000256" key="3">
    <source>
        <dbReference type="ARBA" id="ARBA00023157"/>
    </source>
</evidence>
<dbReference type="AlphaFoldDB" id="A0AA35PGV1"/>
<sequence length="296" mass="33915">MAEAATAKTTGNVKPAATAKQPRRFSRVNKLFQRKKSVPKAAPGEKPTFKERLVGAKAILYSPYALYAAMMVLVGCIVVSTIMIVLYNREMRKRTIFLKGVNEISDYMGRKYPDLQSLEDVDRIKVATNLSLKLAEENKKNKELQVAIDDILGRLEQHWTVYNKKLYLFDIFKPPRTWQDCADYCAGKPFSGMINVGSRDEELYLESQLKGSTSDFWIGMYKRAHSWSWIDATHWFTEKYWMPGQPDNKGFARPGTENCVGLIKNCATQLKCWHDALCSSKKKCICKMLPQEKWLT</sequence>
<keyword evidence="9" id="KW-1185">Reference proteome</keyword>
<evidence type="ECO:0000256" key="4">
    <source>
        <dbReference type="SAM" id="Coils"/>
    </source>
</evidence>
<organism evidence="8 9">
    <name type="scientific">Podarcis lilfordi</name>
    <name type="common">Lilford's wall lizard</name>
    <dbReference type="NCBI Taxonomy" id="74358"/>
    <lineage>
        <taxon>Eukaryota</taxon>
        <taxon>Metazoa</taxon>
        <taxon>Chordata</taxon>
        <taxon>Craniata</taxon>
        <taxon>Vertebrata</taxon>
        <taxon>Euteleostomi</taxon>
        <taxon>Lepidosauria</taxon>
        <taxon>Squamata</taxon>
        <taxon>Bifurcata</taxon>
        <taxon>Unidentata</taxon>
        <taxon>Episquamata</taxon>
        <taxon>Laterata</taxon>
        <taxon>Lacertibaenia</taxon>
        <taxon>Lacertidae</taxon>
        <taxon>Podarcis</taxon>
    </lineage>
</organism>
<dbReference type="Gene3D" id="3.10.100.10">
    <property type="entry name" value="Mannose-Binding Protein A, subunit A"/>
    <property type="match status" value="1"/>
</dbReference>
<dbReference type="InterPro" id="IPR016187">
    <property type="entry name" value="CTDL_fold"/>
</dbReference>
<evidence type="ECO:0000256" key="1">
    <source>
        <dbReference type="ARBA" id="ARBA00004613"/>
    </source>
</evidence>
<gene>
    <name evidence="8" type="ORF">PODLI_1B042730</name>
</gene>
<feature type="transmembrane region" description="Helical" evidence="6">
    <location>
        <begin position="64"/>
        <end position="87"/>
    </location>
</feature>
<dbReference type="Pfam" id="PF00059">
    <property type="entry name" value="Lectin_C"/>
    <property type="match status" value="1"/>
</dbReference>
<dbReference type="SMART" id="SM00034">
    <property type="entry name" value="CLECT"/>
    <property type="match status" value="1"/>
</dbReference>
<dbReference type="EMBL" id="OX395134">
    <property type="protein sequence ID" value="CAI5784928.1"/>
    <property type="molecule type" value="Genomic_DNA"/>
</dbReference>
<keyword evidence="3" id="KW-1015">Disulfide bond</keyword>
<comment type="subcellular location">
    <subcellularLocation>
        <location evidence="1">Secreted</location>
    </subcellularLocation>
</comment>
<dbReference type="Proteomes" id="UP001178461">
    <property type="component" value="Chromosome 9"/>
</dbReference>